<dbReference type="Proteomes" id="UP001151760">
    <property type="component" value="Unassembled WGS sequence"/>
</dbReference>
<evidence type="ECO:0008006" key="3">
    <source>
        <dbReference type="Google" id="ProtNLM"/>
    </source>
</evidence>
<reference evidence="1" key="1">
    <citation type="journal article" date="2022" name="Int. J. Mol. Sci.">
        <title>Draft Genome of Tanacetum Coccineum: Genomic Comparison of Closely Related Tanacetum-Family Plants.</title>
        <authorList>
            <person name="Yamashiro T."/>
            <person name="Shiraishi A."/>
            <person name="Nakayama K."/>
            <person name="Satake H."/>
        </authorList>
    </citation>
    <scope>NUCLEOTIDE SEQUENCE</scope>
</reference>
<organism evidence="1 2">
    <name type="scientific">Tanacetum coccineum</name>
    <dbReference type="NCBI Taxonomy" id="301880"/>
    <lineage>
        <taxon>Eukaryota</taxon>
        <taxon>Viridiplantae</taxon>
        <taxon>Streptophyta</taxon>
        <taxon>Embryophyta</taxon>
        <taxon>Tracheophyta</taxon>
        <taxon>Spermatophyta</taxon>
        <taxon>Magnoliopsida</taxon>
        <taxon>eudicotyledons</taxon>
        <taxon>Gunneridae</taxon>
        <taxon>Pentapetalae</taxon>
        <taxon>asterids</taxon>
        <taxon>campanulids</taxon>
        <taxon>Asterales</taxon>
        <taxon>Asteraceae</taxon>
        <taxon>Asteroideae</taxon>
        <taxon>Anthemideae</taxon>
        <taxon>Anthemidinae</taxon>
        <taxon>Tanacetum</taxon>
    </lineage>
</organism>
<sequence length="388" mass="43589">MNGLELTPAKAWSEKTSIAARIPLVANGRVSCLDEHTREVMIDVSKNCINLADFPSLESVWGVFKSRADVGSNDSGDEGVNMADCTTTFSMGSQSYARLLKADLTHKREVSERLGNTVYWYFLGKLVAFLVVENYVKNVWSKYGFQKAMMNFKGFFKFSSERGIEEMRLVIAVPRLDGKGVTLCTIQVEYECKPPRCPTCKTFRHCIEQFPKKIIVNVLKSVKAPRQASRGFQSWYLNPFKKNSTTNAHTRAKGCMNTKVSNTFDVLSTMADMNDECDSNTSNPTCEKVVNEKEDNGLDMKNMEDQGLNVERLVTESQPSTLSGLLGGSCWNEHGNKHGMCNSRIGAKGKNMRYDHAEIHEYERYEQYDFIVSPTTTTRGDEAAIKEG</sequence>
<comment type="caution">
    <text evidence="1">The sequence shown here is derived from an EMBL/GenBank/DDBJ whole genome shotgun (WGS) entry which is preliminary data.</text>
</comment>
<name>A0ABQ5G571_9ASTR</name>
<evidence type="ECO:0000313" key="1">
    <source>
        <dbReference type="EMBL" id="GJT70790.1"/>
    </source>
</evidence>
<reference evidence="1" key="2">
    <citation type="submission" date="2022-01" db="EMBL/GenBank/DDBJ databases">
        <authorList>
            <person name="Yamashiro T."/>
            <person name="Shiraishi A."/>
            <person name="Satake H."/>
            <person name="Nakayama K."/>
        </authorList>
    </citation>
    <scope>NUCLEOTIDE SEQUENCE</scope>
</reference>
<accession>A0ABQ5G571</accession>
<protein>
    <recommendedName>
        <fullName evidence="3">Zinc knuckle CX2CX4HX4C</fullName>
    </recommendedName>
</protein>
<proteinExistence type="predicted"/>
<evidence type="ECO:0000313" key="2">
    <source>
        <dbReference type="Proteomes" id="UP001151760"/>
    </source>
</evidence>
<keyword evidence="2" id="KW-1185">Reference proteome</keyword>
<gene>
    <name evidence="1" type="ORF">Tco_1030076</name>
</gene>
<dbReference type="EMBL" id="BQNB010018110">
    <property type="protein sequence ID" value="GJT70790.1"/>
    <property type="molecule type" value="Genomic_DNA"/>
</dbReference>